<sequence length="91" mass="11018">MTYRLIYTDKYLKKAVEFVKKNPELRSQYEKTLKILERNPQHPSLRLHRLQGRLKDLHSVSINISYRITLEFYFSEKEIVLVNVGHHNEVY</sequence>
<keyword evidence="1" id="KW-0255">Endonuclease</keyword>
<proteinExistence type="predicted"/>
<organism evidence="1 2">
    <name type="scientific">Candidatus Electrothrix aarhusensis</name>
    <dbReference type="NCBI Taxonomy" id="1859131"/>
    <lineage>
        <taxon>Bacteria</taxon>
        <taxon>Pseudomonadati</taxon>
        <taxon>Thermodesulfobacteriota</taxon>
        <taxon>Desulfobulbia</taxon>
        <taxon>Desulfobulbales</taxon>
        <taxon>Desulfobulbaceae</taxon>
        <taxon>Candidatus Electrothrix</taxon>
    </lineage>
</organism>
<protein>
    <submittedName>
        <fullName evidence="1">mRNA-degrading endonuclease (mRNA interferase) YafQ</fullName>
    </submittedName>
</protein>
<name>A0A3S3QCB8_9BACT</name>
<gene>
    <name evidence="1" type="ORF">H206_02588</name>
</gene>
<keyword evidence="2" id="KW-1185">Reference proteome</keyword>
<dbReference type="AlphaFoldDB" id="A0A3S3QCB8"/>
<dbReference type="Proteomes" id="UP000287853">
    <property type="component" value="Unassembled WGS sequence"/>
</dbReference>
<keyword evidence="1" id="KW-0540">Nuclease</keyword>
<keyword evidence="1" id="KW-0378">Hydrolase</keyword>
<dbReference type="EMBL" id="MTKO01000111">
    <property type="protein sequence ID" value="RWX43744.1"/>
    <property type="molecule type" value="Genomic_DNA"/>
</dbReference>
<evidence type="ECO:0000313" key="1">
    <source>
        <dbReference type="EMBL" id="RWX43744.1"/>
    </source>
</evidence>
<dbReference type="Gene3D" id="3.30.2310.20">
    <property type="entry name" value="RelE-like"/>
    <property type="match status" value="1"/>
</dbReference>
<evidence type="ECO:0000313" key="2">
    <source>
        <dbReference type="Proteomes" id="UP000287853"/>
    </source>
</evidence>
<dbReference type="InterPro" id="IPR035093">
    <property type="entry name" value="RelE/ParE_toxin_dom_sf"/>
</dbReference>
<comment type="caution">
    <text evidence="1">The sequence shown here is derived from an EMBL/GenBank/DDBJ whole genome shotgun (WGS) entry which is preliminary data.</text>
</comment>
<accession>A0A3S3QCB8</accession>
<dbReference type="GO" id="GO:0004519">
    <property type="term" value="F:endonuclease activity"/>
    <property type="evidence" value="ECO:0007669"/>
    <property type="project" value="UniProtKB-KW"/>
</dbReference>
<dbReference type="SUPFAM" id="SSF143011">
    <property type="entry name" value="RelE-like"/>
    <property type="match status" value="1"/>
</dbReference>
<reference evidence="1 2" key="1">
    <citation type="submission" date="2017-01" db="EMBL/GenBank/DDBJ databases">
        <title>The cable genome- insights into the physiology and evolution of filamentous bacteria capable of sulfide oxidation via long distance electron transfer.</title>
        <authorList>
            <person name="Schreiber L."/>
            <person name="Bjerg J.T."/>
            <person name="Boggild A."/>
            <person name="Van De Vossenberg J."/>
            <person name="Meysman F."/>
            <person name="Nielsen L.P."/>
            <person name="Schramm A."/>
            <person name="Kjeldsen K.U."/>
        </authorList>
    </citation>
    <scope>NUCLEOTIDE SEQUENCE [LARGE SCALE GENOMIC DNA]</scope>
    <source>
        <strain evidence="1">MCF</strain>
    </source>
</reference>